<sequence>MTLRQINYVKLSLALVWIFTSILLIAKLMLVADKGGIHVKQWGLLNKGTSSRTMLRSSKKLHSSSKTVNEDFTPVIIVAYPRSGSTLLGNIVQKNHPICRAILRRECLKSKIRVIKTIRTPIDWLYNLMEEFPTLKILHLVRDPRATANSLWHFDFCGAEDYVVNKERYVKCLQYLCEKMDDDVLSFRIMKEKYKERVHRIYFEDLAMNPNATSRKLYETLGIHHDKEIENYVHMMTNAKEDSVRPLGTYRKNSRLEIDKWKEQLSDSALYTIQTLCHYSMKNLGYKTIYY</sequence>
<organism evidence="3 4">
    <name type="scientific">Mya arenaria</name>
    <name type="common">Soft-shell clam</name>
    <dbReference type="NCBI Taxonomy" id="6604"/>
    <lineage>
        <taxon>Eukaryota</taxon>
        <taxon>Metazoa</taxon>
        <taxon>Spiralia</taxon>
        <taxon>Lophotrochozoa</taxon>
        <taxon>Mollusca</taxon>
        <taxon>Bivalvia</taxon>
        <taxon>Autobranchia</taxon>
        <taxon>Heteroconchia</taxon>
        <taxon>Euheterodonta</taxon>
        <taxon>Imparidentia</taxon>
        <taxon>Neoheterodontei</taxon>
        <taxon>Myida</taxon>
        <taxon>Myoidea</taxon>
        <taxon>Myidae</taxon>
        <taxon>Mya</taxon>
    </lineage>
</organism>
<evidence type="ECO:0000259" key="2">
    <source>
        <dbReference type="Pfam" id="PF00685"/>
    </source>
</evidence>
<dbReference type="InterPro" id="IPR051135">
    <property type="entry name" value="Gal/GlcNAc/GalNAc_ST"/>
</dbReference>
<reference evidence="3" key="1">
    <citation type="submission" date="2022-11" db="EMBL/GenBank/DDBJ databases">
        <title>Centuries of genome instability and evolution in soft-shell clam transmissible cancer (bioRxiv).</title>
        <authorList>
            <person name="Hart S.F.M."/>
            <person name="Yonemitsu M.A."/>
            <person name="Giersch R.M."/>
            <person name="Beal B.F."/>
            <person name="Arriagada G."/>
            <person name="Davis B.W."/>
            <person name="Ostrander E.A."/>
            <person name="Goff S.P."/>
            <person name="Metzger M.J."/>
        </authorList>
    </citation>
    <scope>NUCLEOTIDE SEQUENCE</scope>
    <source>
        <strain evidence="3">MELC-2E11</strain>
        <tissue evidence="3">Siphon/mantle</tissue>
    </source>
</reference>
<gene>
    <name evidence="3" type="ORF">MAR_028393</name>
</gene>
<evidence type="ECO:0000313" key="3">
    <source>
        <dbReference type="EMBL" id="WAQ95703.1"/>
    </source>
</evidence>
<dbReference type="Pfam" id="PF00685">
    <property type="entry name" value="Sulfotransfer_1"/>
    <property type="match status" value="1"/>
</dbReference>
<dbReference type="Gene3D" id="3.40.50.300">
    <property type="entry name" value="P-loop containing nucleotide triphosphate hydrolases"/>
    <property type="match status" value="1"/>
</dbReference>
<dbReference type="PANTHER" id="PTHR10704">
    <property type="entry name" value="CARBOHYDRATE SULFOTRANSFERASE"/>
    <property type="match status" value="1"/>
</dbReference>
<dbReference type="InterPro" id="IPR027417">
    <property type="entry name" value="P-loop_NTPase"/>
</dbReference>
<evidence type="ECO:0000256" key="1">
    <source>
        <dbReference type="SAM" id="Phobius"/>
    </source>
</evidence>
<dbReference type="InterPro" id="IPR000863">
    <property type="entry name" value="Sulfotransferase_dom"/>
</dbReference>
<dbReference type="SUPFAM" id="SSF52540">
    <property type="entry name" value="P-loop containing nucleoside triphosphate hydrolases"/>
    <property type="match status" value="1"/>
</dbReference>
<name>A0ABY7DEJ2_MYAAR</name>
<evidence type="ECO:0000313" key="4">
    <source>
        <dbReference type="Proteomes" id="UP001164746"/>
    </source>
</evidence>
<protein>
    <submittedName>
        <fullName evidence="3">CHST1-like protein</fullName>
    </submittedName>
</protein>
<dbReference type="PANTHER" id="PTHR10704:SF44">
    <property type="entry name" value="LD35051P-RELATED"/>
    <property type="match status" value="1"/>
</dbReference>
<accession>A0ABY7DEJ2</accession>
<feature type="transmembrane region" description="Helical" evidence="1">
    <location>
        <begin position="12"/>
        <end position="32"/>
    </location>
</feature>
<proteinExistence type="predicted"/>
<feature type="domain" description="Sulfotransferase" evidence="2">
    <location>
        <begin position="74"/>
        <end position="284"/>
    </location>
</feature>
<keyword evidence="1" id="KW-0472">Membrane</keyword>
<keyword evidence="4" id="KW-1185">Reference proteome</keyword>
<dbReference type="EMBL" id="CP111013">
    <property type="protein sequence ID" value="WAQ95703.1"/>
    <property type="molecule type" value="Genomic_DNA"/>
</dbReference>
<keyword evidence="1" id="KW-1133">Transmembrane helix</keyword>
<dbReference type="Proteomes" id="UP001164746">
    <property type="component" value="Chromosome 2"/>
</dbReference>
<keyword evidence="1" id="KW-0812">Transmembrane</keyword>